<dbReference type="Proteomes" id="UP000275408">
    <property type="component" value="Unassembled WGS sequence"/>
</dbReference>
<dbReference type="OrthoDB" id="5977355at2759"/>
<feature type="domain" description="Protein kinase" evidence="1">
    <location>
        <begin position="1"/>
        <end position="88"/>
    </location>
</feature>
<evidence type="ECO:0000313" key="2">
    <source>
        <dbReference type="EMBL" id="RMX56975.1"/>
    </source>
</evidence>
<dbReference type="SUPFAM" id="SSF56112">
    <property type="entry name" value="Protein kinase-like (PK-like)"/>
    <property type="match status" value="1"/>
</dbReference>
<keyword evidence="3" id="KW-1185">Reference proteome</keyword>
<dbReference type="InterPro" id="IPR000719">
    <property type="entry name" value="Prot_kinase_dom"/>
</dbReference>
<dbReference type="GO" id="GO:0004672">
    <property type="term" value="F:protein kinase activity"/>
    <property type="evidence" value="ECO:0007669"/>
    <property type="project" value="InterPro"/>
</dbReference>
<gene>
    <name evidence="2" type="ORF">pdam_00016975</name>
</gene>
<dbReference type="GO" id="GO:0005524">
    <property type="term" value="F:ATP binding"/>
    <property type="evidence" value="ECO:0007669"/>
    <property type="project" value="InterPro"/>
</dbReference>
<dbReference type="PROSITE" id="PS50011">
    <property type="entry name" value="PROTEIN_KINASE_DOM"/>
    <property type="match status" value="1"/>
</dbReference>
<evidence type="ECO:0000313" key="3">
    <source>
        <dbReference type="Proteomes" id="UP000275408"/>
    </source>
</evidence>
<reference evidence="2 3" key="1">
    <citation type="journal article" date="2018" name="Sci. Rep.">
        <title>Comparative analysis of the Pocillopora damicornis genome highlights role of immune system in coral evolution.</title>
        <authorList>
            <person name="Cunning R."/>
            <person name="Bay R.A."/>
            <person name="Gillette P."/>
            <person name="Baker A.C."/>
            <person name="Traylor-Knowles N."/>
        </authorList>
    </citation>
    <scope>NUCLEOTIDE SEQUENCE [LARGE SCALE GENOMIC DNA]</scope>
    <source>
        <strain evidence="2">RSMAS</strain>
        <tissue evidence="2">Whole animal</tissue>
    </source>
</reference>
<dbReference type="AlphaFoldDB" id="A0A3M6UTK7"/>
<organism evidence="2 3">
    <name type="scientific">Pocillopora damicornis</name>
    <name type="common">Cauliflower coral</name>
    <name type="synonym">Millepora damicornis</name>
    <dbReference type="NCBI Taxonomy" id="46731"/>
    <lineage>
        <taxon>Eukaryota</taxon>
        <taxon>Metazoa</taxon>
        <taxon>Cnidaria</taxon>
        <taxon>Anthozoa</taxon>
        <taxon>Hexacorallia</taxon>
        <taxon>Scleractinia</taxon>
        <taxon>Astrocoeniina</taxon>
        <taxon>Pocilloporidae</taxon>
        <taxon>Pocillopora</taxon>
    </lineage>
</organism>
<accession>A0A3M6UTK7</accession>
<protein>
    <recommendedName>
        <fullName evidence="1">Protein kinase domain-containing protein</fullName>
    </recommendedName>
</protein>
<comment type="caution">
    <text evidence="2">The sequence shown here is derived from an EMBL/GenBank/DDBJ whole genome shotgun (WGS) entry which is preliminary data.</text>
</comment>
<sequence>MEKNRTSMCLTLVYQFALDIIKTLEYLHENGVNHNGITLANILLTENPGIQELLDSFPISAREANATAVMVRLLLEKAWGEFFMETRL</sequence>
<proteinExistence type="predicted"/>
<evidence type="ECO:0000259" key="1">
    <source>
        <dbReference type="PROSITE" id="PS50011"/>
    </source>
</evidence>
<dbReference type="EMBL" id="RCHS01000759">
    <property type="protein sequence ID" value="RMX56975.1"/>
    <property type="molecule type" value="Genomic_DNA"/>
</dbReference>
<dbReference type="InterPro" id="IPR011009">
    <property type="entry name" value="Kinase-like_dom_sf"/>
</dbReference>
<dbReference type="Gene3D" id="1.10.510.10">
    <property type="entry name" value="Transferase(Phosphotransferase) domain 1"/>
    <property type="match status" value="1"/>
</dbReference>
<name>A0A3M6UTK7_POCDA</name>